<feature type="transmembrane region" description="Helical" evidence="8">
    <location>
        <begin position="103"/>
        <end position="123"/>
    </location>
</feature>
<evidence type="ECO:0000256" key="2">
    <source>
        <dbReference type="ARBA" id="ARBA00008066"/>
    </source>
</evidence>
<evidence type="ECO:0000256" key="1">
    <source>
        <dbReference type="ARBA" id="ARBA00004141"/>
    </source>
</evidence>
<feature type="domain" description="Amino acid transporter transmembrane" evidence="9">
    <location>
        <begin position="16"/>
        <end position="181"/>
    </location>
</feature>
<keyword evidence="4 8" id="KW-0812">Transmembrane</keyword>
<keyword evidence="6 8" id="KW-1133">Transmembrane helix</keyword>
<evidence type="ECO:0000313" key="10">
    <source>
        <dbReference type="EMBL" id="KAH0458947.1"/>
    </source>
</evidence>
<feature type="transmembrane region" description="Helical" evidence="8">
    <location>
        <begin position="189"/>
        <end position="212"/>
    </location>
</feature>
<evidence type="ECO:0000256" key="7">
    <source>
        <dbReference type="ARBA" id="ARBA00023136"/>
    </source>
</evidence>
<evidence type="ECO:0000256" key="4">
    <source>
        <dbReference type="ARBA" id="ARBA00022692"/>
    </source>
</evidence>
<evidence type="ECO:0000256" key="6">
    <source>
        <dbReference type="ARBA" id="ARBA00022989"/>
    </source>
</evidence>
<proteinExistence type="inferred from homology"/>
<protein>
    <recommendedName>
        <fullName evidence="9">Amino acid transporter transmembrane domain-containing protein</fullName>
    </recommendedName>
</protein>
<dbReference type="InterPro" id="IPR013057">
    <property type="entry name" value="AA_transpt_TM"/>
</dbReference>
<dbReference type="GO" id="GO:0031090">
    <property type="term" value="C:organelle membrane"/>
    <property type="evidence" value="ECO:0007669"/>
    <property type="project" value="UniProtKB-ARBA"/>
</dbReference>
<dbReference type="PANTHER" id="PTHR22950:SF458">
    <property type="entry name" value="SODIUM-COUPLED NEUTRAL AMINO ACID TRANSPORTER 11-RELATED"/>
    <property type="match status" value="1"/>
</dbReference>
<organism evidence="10 11">
    <name type="scientific">Dendrobium chrysotoxum</name>
    <name type="common">Orchid</name>
    <dbReference type="NCBI Taxonomy" id="161865"/>
    <lineage>
        <taxon>Eukaryota</taxon>
        <taxon>Viridiplantae</taxon>
        <taxon>Streptophyta</taxon>
        <taxon>Embryophyta</taxon>
        <taxon>Tracheophyta</taxon>
        <taxon>Spermatophyta</taxon>
        <taxon>Magnoliopsida</taxon>
        <taxon>Liliopsida</taxon>
        <taxon>Asparagales</taxon>
        <taxon>Orchidaceae</taxon>
        <taxon>Epidendroideae</taxon>
        <taxon>Malaxideae</taxon>
        <taxon>Dendrobiinae</taxon>
        <taxon>Dendrobium</taxon>
    </lineage>
</organism>
<keyword evidence="7 8" id="KW-0472">Membrane</keyword>
<reference evidence="10 11" key="1">
    <citation type="journal article" date="2021" name="Hortic Res">
        <title>Chromosome-scale assembly of the Dendrobium chrysotoxum genome enhances the understanding of orchid evolution.</title>
        <authorList>
            <person name="Zhang Y."/>
            <person name="Zhang G.Q."/>
            <person name="Zhang D."/>
            <person name="Liu X.D."/>
            <person name="Xu X.Y."/>
            <person name="Sun W.H."/>
            <person name="Yu X."/>
            <person name="Zhu X."/>
            <person name="Wang Z.W."/>
            <person name="Zhao X."/>
            <person name="Zhong W.Y."/>
            <person name="Chen H."/>
            <person name="Yin W.L."/>
            <person name="Huang T."/>
            <person name="Niu S.C."/>
            <person name="Liu Z.J."/>
        </authorList>
    </citation>
    <scope>NUCLEOTIDE SEQUENCE [LARGE SCALE GENOMIC DNA]</scope>
    <source>
        <strain evidence="10">Lindl</strain>
    </source>
</reference>
<evidence type="ECO:0000256" key="3">
    <source>
        <dbReference type="ARBA" id="ARBA00022448"/>
    </source>
</evidence>
<dbReference type="EMBL" id="JAGFBR010000011">
    <property type="protein sequence ID" value="KAH0458947.1"/>
    <property type="molecule type" value="Genomic_DNA"/>
</dbReference>
<feature type="transmembrane region" description="Helical" evidence="8">
    <location>
        <begin position="144"/>
        <end position="169"/>
    </location>
</feature>
<evidence type="ECO:0000259" key="9">
    <source>
        <dbReference type="Pfam" id="PF01490"/>
    </source>
</evidence>
<name>A0AAV7GS41_DENCH</name>
<dbReference type="AlphaFoldDB" id="A0AAV7GS41"/>
<keyword evidence="5" id="KW-0029">Amino-acid transport</keyword>
<dbReference type="GO" id="GO:0015179">
    <property type="term" value="F:L-amino acid transmembrane transporter activity"/>
    <property type="evidence" value="ECO:0007669"/>
    <property type="project" value="TreeGrafter"/>
</dbReference>
<evidence type="ECO:0000256" key="5">
    <source>
        <dbReference type="ARBA" id="ARBA00022970"/>
    </source>
</evidence>
<dbReference type="PANTHER" id="PTHR22950">
    <property type="entry name" value="AMINO ACID TRANSPORTER"/>
    <property type="match status" value="1"/>
</dbReference>
<accession>A0AAV7GS41</accession>
<feature type="transmembrane region" description="Helical" evidence="8">
    <location>
        <begin position="64"/>
        <end position="83"/>
    </location>
</feature>
<comment type="similarity">
    <text evidence="2">Belongs to the amino acid/polyamine transporter 2 family.</text>
</comment>
<evidence type="ECO:0000256" key="8">
    <source>
        <dbReference type="SAM" id="Phobius"/>
    </source>
</evidence>
<comment type="caution">
    <text evidence="10">The sequence shown here is derived from an EMBL/GenBank/DDBJ whole genome shotgun (WGS) entry which is preliminary data.</text>
</comment>
<keyword evidence="3" id="KW-0813">Transport</keyword>
<dbReference type="Pfam" id="PF01490">
    <property type="entry name" value="Aa_trans"/>
    <property type="match status" value="1"/>
</dbReference>
<keyword evidence="11" id="KW-1185">Reference proteome</keyword>
<comment type="subcellular location">
    <subcellularLocation>
        <location evidence="1">Membrane</location>
        <topology evidence="1">Multi-pass membrane protein</topology>
    </subcellularLocation>
</comment>
<evidence type="ECO:0000313" key="11">
    <source>
        <dbReference type="Proteomes" id="UP000775213"/>
    </source>
</evidence>
<feature type="transmembrane region" description="Helical" evidence="8">
    <location>
        <begin position="20"/>
        <end position="44"/>
    </location>
</feature>
<gene>
    <name evidence="10" type="ORF">IEQ34_011761</name>
</gene>
<sequence length="231" mass="25733">MLSLLNGVMFHSLADSLSYTSALSVALAVVFLIITVRVVIIKLINGNIPMPKLFLVIPDVESMWNLFTAVSVLATAFICHFYVHSIDNELEGSSQIKPVVSISLALCSTIYIATSFFGYLLIGESTLHDVLANFDANLGISYSAIFNYLFHVNYVVHLMLVFPMIFHALRLNLDGLLFPNARPLSTDSYRFIAILVALYLLFLAANFILNIWMPSNSLAQQLWSDSSFLLQ</sequence>
<dbReference type="Proteomes" id="UP000775213">
    <property type="component" value="Unassembled WGS sequence"/>
</dbReference>